<proteinExistence type="predicted"/>
<dbReference type="RefSeq" id="WP_162841329.1">
    <property type="nucleotide sequence ID" value="NZ_CEDV01000099.1"/>
</dbReference>
<accession>A0A0Z8LC94</accession>
<evidence type="ECO:0000313" key="1">
    <source>
        <dbReference type="EMBL" id="CYV18069.1"/>
    </source>
</evidence>
<reference evidence="1 2" key="1">
    <citation type="submission" date="2016-02" db="EMBL/GenBank/DDBJ databases">
        <authorList>
            <consortium name="Pathogen Informatics"/>
        </authorList>
    </citation>
    <scope>NUCLEOTIDE SEQUENCE [LARGE SCALE GENOMIC DNA]</scope>
    <source>
        <strain evidence="1 2">LSS44</strain>
    </source>
</reference>
<dbReference type="AlphaFoldDB" id="A0A0Z8LC94"/>
<dbReference type="InterPro" id="IPR059211">
    <property type="entry name" value="BOW99_gp33-like"/>
</dbReference>
<evidence type="ECO:0008006" key="3">
    <source>
        <dbReference type="Google" id="ProtNLM"/>
    </source>
</evidence>
<organism evidence="1 2">
    <name type="scientific">Streptococcus suis</name>
    <dbReference type="NCBI Taxonomy" id="1307"/>
    <lineage>
        <taxon>Bacteria</taxon>
        <taxon>Bacillati</taxon>
        <taxon>Bacillota</taxon>
        <taxon>Bacilli</taxon>
        <taxon>Lactobacillales</taxon>
        <taxon>Streptococcaceae</taxon>
        <taxon>Streptococcus</taxon>
    </lineage>
</organism>
<sequence>MTQKQYTVTHVMADGTELDDITGYIIPDDNPVYEIFRKINEDRREELRKNGKN</sequence>
<gene>
    <name evidence="1" type="ORF">ERS132406_01933</name>
</gene>
<dbReference type="NCBIfam" id="NF047423">
    <property type="entry name" value="BOW99_gp33_fam"/>
    <property type="match status" value="1"/>
</dbReference>
<dbReference type="Proteomes" id="UP000072083">
    <property type="component" value="Unassembled WGS sequence"/>
</dbReference>
<name>A0A0Z8LC94_STRSU</name>
<evidence type="ECO:0000313" key="2">
    <source>
        <dbReference type="Proteomes" id="UP000072083"/>
    </source>
</evidence>
<protein>
    <recommendedName>
        <fullName evidence="3">Phage protein</fullName>
    </recommendedName>
</protein>
<dbReference type="EMBL" id="FIGZ01000027">
    <property type="protein sequence ID" value="CYV18069.1"/>
    <property type="molecule type" value="Genomic_DNA"/>
</dbReference>